<comment type="caution">
    <text evidence="2">The sequence shown here is derived from an EMBL/GenBank/DDBJ whole genome shotgun (WGS) entry which is preliminary data.</text>
</comment>
<dbReference type="Pfam" id="PF01082">
    <property type="entry name" value="Cu2_monooxygen"/>
    <property type="match status" value="1"/>
</dbReference>
<reference evidence="2" key="1">
    <citation type="submission" date="2021-06" db="EMBL/GenBank/DDBJ databases">
        <authorList>
            <person name="Hodson N. C."/>
            <person name="Mongue J. A."/>
            <person name="Jaron S. K."/>
        </authorList>
    </citation>
    <scope>NUCLEOTIDE SEQUENCE</scope>
</reference>
<dbReference type="EMBL" id="CAJVCH010474516">
    <property type="protein sequence ID" value="CAG7820296.1"/>
    <property type="molecule type" value="Genomic_DNA"/>
</dbReference>
<dbReference type="AlphaFoldDB" id="A0A8J2KV13"/>
<dbReference type="GO" id="GO:0006589">
    <property type="term" value="P:octopamine biosynthetic process"/>
    <property type="evidence" value="ECO:0007669"/>
    <property type="project" value="TreeGrafter"/>
</dbReference>
<dbReference type="GO" id="GO:0030667">
    <property type="term" value="C:secretory granule membrane"/>
    <property type="evidence" value="ECO:0007669"/>
    <property type="project" value="TreeGrafter"/>
</dbReference>
<keyword evidence="3" id="KW-1185">Reference proteome</keyword>
<dbReference type="GO" id="GO:0005507">
    <property type="term" value="F:copper ion binding"/>
    <property type="evidence" value="ECO:0007669"/>
    <property type="project" value="InterPro"/>
</dbReference>
<proteinExistence type="predicted"/>
<dbReference type="Proteomes" id="UP000708208">
    <property type="component" value="Unassembled WGS sequence"/>
</dbReference>
<evidence type="ECO:0000259" key="1">
    <source>
        <dbReference type="Pfam" id="PF01082"/>
    </source>
</evidence>
<dbReference type="OrthoDB" id="10003276at2759"/>
<dbReference type="InterPro" id="IPR000945">
    <property type="entry name" value="DBH-like"/>
</dbReference>
<dbReference type="PANTHER" id="PTHR10157:SF23">
    <property type="entry name" value="MOXD1 HOMOLOG 1"/>
    <property type="match status" value="1"/>
</dbReference>
<evidence type="ECO:0000313" key="2">
    <source>
        <dbReference type="EMBL" id="CAG7820296.1"/>
    </source>
</evidence>
<dbReference type="GO" id="GO:0004500">
    <property type="term" value="F:dopamine beta-monooxygenase activity"/>
    <property type="evidence" value="ECO:0007669"/>
    <property type="project" value="InterPro"/>
</dbReference>
<dbReference type="GO" id="GO:0042421">
    <property type="term" value="P:norepinephrine biosynthetic process"/>
    <property type="evidence" value="ECO:0007669"/>
    <property type="project" value="TreeGrafter"/>
</dbReference>
<sequence length="123" mass="14251">MCRIVRFPHLDKTHHMIGFRPLISEGNEEYVHHMSVYHCQVPEHLGGTKSVFNKYFNQEPDECYSPSMPMEWSKHCFTFLFTWAVGSEGEMFPDHVGSPLGGPDGDATYFKLEIHYDNPGRRT</sequence>
<evidence type="ECO:0000313" key="3">
    <source>
        <dbReference type="Proteomes" id="UP000708208"/>
    </source>
</evidence>
<dbReference type="PANTHER" id="PTHR10157">
    <property type="entry name" value="DOPAMINE BETA HYDROXYLASE RELATED"/>
    <property type="match status" value="1"/>
</dbReference>
<gene>
    <name evidence="2" type="ORF">AFUS01_LOCUS30694</name>
</gene>
<accession>A0A8J2KV13</accession>
<dbReference type="InterPro" id="IPR000323">
    <property type="entry name" value="Cu2_ascorb_mOase_N"/>
</dbReference>
<dbReference type="GO" id="GO:0042420">
    <property type="term" value="P:dopamine catabolic process"/>
    <property type="evidence" value="ECO:0007669"/>
    <property type="project" value="TreeGrafter"/>
</dbReference>
<organism evidence="2 3">
    <name type="scientific">Allacma fusca</name>
    <dbReference type="NCBI Taxonomy" id="39272"/>
    <lineage>
        <taxon>Eukaryota</taxon>
        <taxon>Metazoa</taxon>
        <taxon>Ecdysozoa</taxon>
        <taxon>Arthropoda</taxon>
        <taxon>Hexapoda</taxon>
        <taxon>Collembola</taxon>
        <taxon>Symphypleona</taxon>
        <taxon>Sminthuridae</taxon>
        <taxon>Allacma</taxon>
    </lineage>
</organism>
<feature type="domain" description="Copper type II ascorbate-dependent monooxygenase N-terminal" evidence="1">
    <location>
        <begin position="1"/>
        <end position="121"/>
    </location>
</feature>
<dbReference type="GO" id="GO:0005615">
    <property type="term" value="C:extracellular space"/>
    <property type="evidence" value="ECO:0007669"/>
    <property type="project" value="TreeGrafter"/>
</dbReference>
<feature type="non-terminal residue" evidence="2">
    <location>
        <position position="1"/>
    </location>
</feature>
<name>A0A8J2KV13_9HEXA</name>
<protein>
    <recommendedName>
        <fullName evidence="1">Copper type II ascorbate-dependent monooxygenase N-terminal domain-containing protein</fullName>
    </recommendedName>
</protein>